<evidence type="ECO:0000259" key="4">
    <source>
        <dbReference type="PROSITE" id="PS50011"/>
    </source>
</evidence>
<dbReference type="PROSITE" id="PS51450">
    <property type="entry name" value="LRR"/>
    <property type="match status" value="1"/>
</dbReference>
<evidence type="ECO:0000313" key="6">
    <source>
        <dbReference type="Proteomes" id="UP001500567"/>
    </source>
</evidence>
<dbReference type="Pfam" id="PF13855">
    <property type="entry name" value="LRR_8"/>
    <property type="match status" value="1"/>
</dbReference>
<dbReference type="GO" id="GO:0016301">
    <property type="term" value="F:kinase activity"/>
    <property type="evidence" value="ECO:0007669"/>
    <property type="project" value="UniProtKB-KW"/>
</dbReference>
<accession>A0ABP7R8I9</accession>
<dbReference type="InterPro" id="IPR017441">
    <property type="entry name" value="Protein_kinase_ATP_BS"/>
</dbReference>
<dbReference type="InterPro" id="IPR011009">
    <property type="entry name" value="Kinase-like_dom_sf"/>
</dbReference>
<dbReference type="EMBL" id="BAABDJ010000001">
    <property type="protein sequence ID" value="GAA3993988.1"/>
    <property type="molecule type" value="Genomic_DNA"/>
</dbReference>
<dbReference type="Pfam" id="PF07714">
    <property type="entry name" value="PK_Tyr_Ser-Thr"/>
    <property type="match status" value="1"/>
</dbReference>
<dbReference type="InterPro" id="IPR003591">
    <property type="entry name" value="Leu-rich_rpt_typical-subtyp"/>
</dbReference>
<evidence type="ECO:0000313" key="5">
    <source>
        <dbReference type="EMBL" id="GAA3993988.1"/>
    </source>
</evidence>
<dbReference type="PROSITE" id="PS50011">
    <property type="entry name" value="PROTEIN_KINASE_DOM"/>
    <property type="match status" value="1"/>
</dbReference>
<comment type="caution">
    <text evidence="5">The sequence shown here is derived from an EMBL/GenBank/DDBJ whole genome shotgun (WGS) entry which is preliminary data.</text>
</comment>
<dbReference type="InterPro" id="IPR032675">
    <property type="entry name" value="LRR_dom_sf"/>
</dbReference>
<keyword evidence="2" id="KW-0677">Repeat</keyword>
<sequence>MHTLDQLRAGELAGTRYLNLAAGLTEFPREIFNLADSLEILNLSGNALSVLPADLGRLSKLRILFCSDNKFTAVPGVLGQCPQLSMVGFKANQIRTLPAAALPPALRWLILTDNQLESVPAELGNCAHLQKLMLAGNRLRDLPATLANCTRLELLRLAANQLTALPEWLLALPRLSWLAYAGNPFCAPSEAAALARHPIDTIAWPRLAVEQQLGEGASGVIYQARWQPGEGTPARAVAVKLFKGALTSDGLPHSEMAACISAGPHPNLVGVEGQVGGHPQGAEGLVLTLIDPGFGNLAGPPSFASCTRDVYAPGTAFPLAAALRIARGIAAAAAHLHARGILHGDLYAHNIMTTPAGDCLLGDFGAASFFDPEDHKTAPALQRLEARAFGCLLEELLAHCPDLATSPAASHSLQTLQERCTQPTVAARPLFAEILQTLTTVQQDLPRAAQLQ</sequence>
<dbReference type="Gene3D" id="3.30.200.20">
    <property type="entry name" value="Phosphorylase Kinase, domain 1"/>
    <property type="match status" value="1"/>
</dbReference>
<dbReference type="PROSITE" id="PS00107">
    <property type="entry name" value="PROTEIN_KINASE_ATP"/>
    <property type="match status" value="1"/>
</dbReference>
<reference evidence="6" key="1">
    <citation type="journal article" date="2019" name="Int. J. Syst. Evol. Microbiol.">
        <title>The Global Catalogue of Microorganisms (GCM) 10K type strain sequencing project: providing services to taxonomists for standard genome sequencing and annotation.</title>
        <authorList>
            <consortium name="The Broad Institute Genomics Platform"/>
            <consortium name="The Broad Institute Genome Sequencing Center for Infectious Disease"/>
            <person name="Wu L."/>
            <person name="Ma J."/>
        </authorList>
    </citation>
    <scope>NUCLEOTIDE SEQUENCE [LARGE SCALE GENOMIC DNA]</scope>
    <source>
        <strain evidence="6">JCM 17224</strain>
    </source>
</reference>
<dbReference type="InterPro" id="IPR000719">
    <property type="entry name" value="Prot_kinase_dom"/>
</dbReference>
<keyword evidence="3" id="KW-0067">ATP-binding</keyword>
<dbReference type="Gene3D" id="1.10.510.10">
    <property type="entry name" value="Transferase(Phosphotransferase) domain 1"/>
    <property type="match status" value="1"/>
</dbReference>
<gene>
    <name evidence="5" type="ORF">GCM10022408_00120</name>
</gene>
<dbReference type="Proteomes" id="UP001500567">
    <property type="component" value="Unassembled WGS sequence"/>
</dbReference>
<evidence type="ECO:0000256" key="3">
    <source>
        <dbReference type="PROSITE-ProRule" id="PRU10141"/>
    </source>
</evidence>
<feature type="domain" description="Protein kinase" evidence="4">
    <location>
        <begin position="207"/>
        <end position="452"/>
    </location>
</feature>
<keyword evidence="5" id="KW-0808">Transferase</keyword>
<dbReference type="SMART" id="SM00364">
    <property type="entry name" value="LRR_BAC"/>
    <property type="match status" value="4"/>
</dbReference>
<protein>
    <submittedName>
        <fullName evidence="5">Leucine-rich repeat-containing protein kinase family protein</fullName>
    </submittedName>
</protein>
<dbReference type="PANTHER" id="PTHR48051:SF1">
    <property type="entry name" value="RAS SUPPRESSOR PROTEIN 1"/>
    <property type="match status" value="1"/>
</dbReference>
<keyword evidence="1" id="KW-0433">Leucine-rich repeat</keyword>
<keyword evidence="3" id="KW-0547">Nucleotide-binding</keyword>
<dbReference type="InterPro" id="IPR050216">
    <property type="entry name" value="LRR_domain-containing"/>
</dbReference>
<proteinExistence type="predicted"/>
<dbReference type="Pfam" id="PF00560">
    <property type="entry name" value="LRR_1"/>
    <property type="match status" value="1"/>
</dbReference>
<dbReference type="SMART" id="SM00369">
    <property type="entry name" value="LRR_TYP"/>
    <property type="match status" value="5"/>
</dbReference>
<dbReference type="InterPro" id="IPR001245">
    <property type="entry name" value="Ser-Thr/Tyr_kinase_cat_dom"/>
</dbReference>
<organism evidence="5 6">
    <name type="scientific">Hymenobacter fastidiosus</name>
    <dbReference type="NCBI Taxonomy" id="486264"/>
    <lineage>
        <taxon>Bacteria</taxon>
        <taxon>Pseudomonadati</taxon>
        <taxon>Bacteroidota</taxon>
        <taxon>Cytophagia</taxon>
        <taxon>Cytophagales</taxon>
        <taxon>Hymenobacteraceae</taxon>
        <taxon>Hymenobacter</taxon>
    </lineage>
</organism>
<dbReference type="Gene3D" id="3.80.10.10">
    <property type="entry name" value="Ribonuclease Inhibitor"/>
    <property type="match status" value="2"/>
</dbReference>
<dbReference type="SUPFAM" id="SSF56112">
    <property type="entry name" value="Protein kinase-like (PK-like)"/>
    <property type="match status" value="1"/>
</dbReference>
<evidence type="ECO:0000256" key="1">
    <source>
        <dbReference type="ARBA" id="ARBA00022614"/>
    </source>
</evidence>
<evidence type="ECO:0000256" key="2">
    <source>
        <dbReference type="ARBA" id="ARBA00022737"/>
    </source>
</evidence>
<dbReference type="InterPro" id="IPR001611">
    <property type="entry name" value="Leu-rich_rpt"/>
</dbReference>
<keyword evidence="5" id="KW-0418">Kinase</keyword>
<feature type="binding site" evidence="3">
    <location>
        <position position="240"/>
    </location>
    <ligand>
        <name>ATP</name>
        <dbReference type="ChEBI" id="CHEBI:30616"/>
    </ligand>
</feature>
<keyword evidence="6" id="KW-1185">Reference proteome</keyword>
<name>A0ABP7R8I9_9BACT</name>
<dbReference type="SUPFAM" id="SSF52058">
    <property type="entry name" value="L domain-like"/>
    <property type="match status" value="1"/>
</dbReference>
<dbReference type="PANTHER" id="PTHR48051">
    <property type="match status" value="1"/>
</dbReference>
<dbReference type="RefSeq" id="WP_345070134.1">
    <property type="nucleotide sequence ID" value="NZ_BAABDJ010000001.1"/>
</dbReference>